<organism evidence="1 2">
    <name type="scientific">Rhizobium wenxiniae</name>
    <dbReference type="NCBI Taxonomy" id="1737357"/>
    <lineage>
        <taxon>Bacteria</taxon>
        <taxon>Pseudomonadati</taxon>
        <taxon>Pseudomonadota</taxon>
        <taxon>Alphaproteobacteria</taxon>
        <taxon>Hyphomicrobiales</taxon>
        <taxon>Rhizobiaceae</taxon>
        <taxon>Rhizobium/Agrobacterium group</taxon>
        <taxon>Rhizobium</taxon>
    </lineage>
</organism>
<evidence type="ECO:0000313" key="2">
    <source>
        <dbReference type="Proteomes" id="UP000547879"/>
    </source>
</evidence>
<dbReference type="RefSeq" id="WP_280518290.1">
    <property type="nucleotide sequence ID" value="NZ_BMHW01000009.1"/>
</dbReference>
<protein>
    <submittedName>
        <fullName evidence="1">Uncharacterized protein</fullName>
    </submittedName>
</protein>
<name>A0A7W9YAX5_9HYPH</name>
<accession>A0A7W9YAX5</accession>
<dbReference type="Proteomes" id="UP000547879">
    <property type="component" value="Unassembled WGS sequence"/>
</dbReference>
<gene>
    <name evidence="1" type="ORF">HNQ72_005088</name>
</gene>
<evidence type="ECO:0000313" key="1">
    <source>
        <dbReference type="EMBL" id="MBB6165242.1"/>
    </source>
</evidence>
<comment type="caution">
    <text evidence="1">The sequence shown here is derived from an EMBL/GenBank/DDBJ whole genome shotgun (WGS) entry which is preliminary data.</text>
</comment>
<dbReference type="EMBL" id="JACHEG010000008">
    <property type="protein sequence ID" value="MBB6165242.1"/>
    <property type="molecule type" value="Genomic_DNA"/>
</dbReference>
<keyword evidence="2" id="KW-1185">Reference proteome</keyword>
<proteinExistence type="predicted"/>
<sequence>MTTAVAATFAAVAAAEASPIILTLERIARTGEAMAADKKVDAR</sequence>
<reference evidence="1 2" key="1">
    <citation type="submission" date="2020-08" db="EMBL/GenBank/DDBJ databases">
        <title>Genomic Encyclopedia of Type Strains, Phase IV (KMG-IV): sequencing the most valuable type-strain genomes for metagenomic binning, comparative biology and taxonomic classification.</title>
        <authorList>
            <person name="Goeker M."/>
        </authorList>
    </citation>
    <scope>NUCLEOTIDE SEQUENCE [LARGE SCALE GENOMIC DNA]</scope>
    <source>
        <strain evidence="1 2">DSM 100734</strain>
    </source>
</reference>
<dbReference type="AlphaFoldDB" id="A0A7W9YAX5"/>